<evidence type="ECO:0008006" key="3">
    <source>
        <dbReference type="Google" id="ProtNLM"/>
    </source>
</evidence>
<sequence length="59" mass="7152">MIQVKMFDKEHEKDLEFAVNRFLRKLEDEDVVDIKYQVTVDVDRDEQVYCFSAMVMYKA</sequence>
<organism evidence="1 2">
    <name type="scientific">Priestia megaterium (strain ATCC 14581 / DSM 32 / CCUG 1817 / JCM 2506 / NBRC 15308 / NCIMB 9376 / NCTC 10342 / NRRL B-14308 / VKM B-512 / Ford 19)</name>
    <name type="common">Bacillus megaterium</name>
    <dbReference type="NCBI Taxonomy" id="1348623"/>
    <lineage>
        <taxon>Bacteria</taxon>
        <taxon>Bacillati</taxon>
        <taxon>Bacillota</taxon>
        <taxon>Bacilli</taxon>
        <taxon>Bacillales</taxon>
        <taxon>Bacillaceae</taxon>
        <taxon>Priestia</taxon>
    </lineage>
</organism>
<dbReference type="Pfam" id="PF10957">
    <property type="entry name" value="Spore_Cse60"/>
    <property type="match status" value="1"/>
</dbReference>
<dbReference type="RefSeq" id="WP_013059521.1">
    <property type="nucleotide sequence ID" value="NZ_BCVB01000008.1"/>
</dbReference>
<dbReference type="AlphaFoldDB" id="A0A0B6AUP3"/>
<dbReference type="HOGENOM" id="CLU_177660_1_0_9"/>
<gene>
    <name evidence="1" type="ORF">BG04_1836</name>
</gene>
<protein>
    <recommendedName>
        <fullName evidence="3">Sporulation protein cse60</fullName>
    </recommendedName>
</protein>
<dbReference type="KEGG" id="bmeg:BG04_1836"/>
<reference evidence="1 2" key="1">
    <citation type="journal article" date="2015" name="Genome Announc.">
        <title>Complete genome sequences for 35 biothreat assay-relevant bacillus species.</title>
        <authorList>
            <person name="Johnson S.L."/>
            <person name="Daligault H.E."/>
            <person name="Davenport K.W."/>
            <person name="Jaissle J."/>
            <person name="Frey K.G."/>
            <person name="Ladner J.T."/>
            <person name="Broomall S.M."/>
            <person name="Bishop-Lilly K.A."/>
            <person name="Bruce D.C."/>
            <person name="Gibbons H.S."/>
            <person name="Coyne S.R."/>
            <person name="Lo C.C."/>
            <person name="Meincke L."/>
            <person name="Munk A.C."/>
            <person name="Koroleva G.I."/>
            <person name="Rosenzweig C.N."/>
            <person name="Palacios G.F."/>
            <person name="Redden C.L."/>
            <person name="Minogue T.D."/>
            <person name="Chain P.S."/>
        </authorList>
    </citation>
    <scope>NUCLEOTIDE SEQUENCE [LARGE SCALE GENOMIC DNA]</scope>
    <source>
        <strain evidence="2">ATCC 14581 / DSM 32 / JCM 2506 / NBRC 15308 / NCIMB 9376 / NCTC 10342 / NRRL B-14308 / VKM B-512</strain>
    </source>
</reference>
<evidence type="ECO:0000313" key="2">
    <source>
        <dbReference type="Proteomes" id="UP000031829"/>
    </source>
</evidence>
<proteinExistence type="predicted"/>
<dbReference type="EMBL" id="CP009920">
    <property type="protein sequence ID" value="AJI24393.1"/>
    <property type="molecule type" value="Genomic_DNA"/>
</dbReference>
<dbReference type="InterPro" id="IPR020296">
    <property type="entry name" value="Spore_Cse60"/>
</dbReference>
<evidence type="ECO:0000313" key="1">
    <source>
        <dbReference type="EMBL" id="AJI24393.1"/>
    </source>
</evidence>
<dbReference type="Proteomes" id="UP000031829">
    <property type="component" value="Chromosome"/>
</dbReference>
<name>A0A0B6AUP3_PRIM2</name>
<dbReference type="GeneID" id="93645301"/>
<accession>A0A0B6AUP3</accession>